<gene>
    <name evidence="2" type="ORF">KC19_VG057200</name>
</gene>
<evidence type="ECO:0000313" key="3">
    <source>
        <dbReference type="Proteomes" id="UP000822688"/>
    </source>
</evidence>
<organism evidence="2 3">
    <name type="scientific">Ceratodon purpureus</name>
    <name type="common">Fire moss</name>
    <name type="synonym">Dicranum purpureum</name>
    <dbReference type="NCBI Taxonomy" id="3225"/>
    <lineage>
        <taxon>Eukaryota</taxon>
        <taxon>Viridiplantae</taxon>
        <taxon>Streptophyta</taxon>
        <taxon>Embryophyta</taxon>
        <taxon>Bryophyta</taxon>
        <taxon>Bryophytina</taxon>
        <taxon>Bryopsida</taxon>
        <taxon>Dicranidae</taxon>
        <taxon>Pseudoditrichales</taxon>
        <taxon>Ditrichaceae</taxon>
        <taxon>Ceratodon</taxon>
    </lineage>
</organism>
<name>A0A8T0HMB7_CERPU</name>
<keyword evidence="3" id="KW-1185">Reference proteome</keyword>
<comment type="caution">
    <text evidence="2">The sequence shown here is derived from an EMBL/GenBank/DDBJ whole genome shotgun (WGS) entry which is preliminary data.</text>
</comment>
<accession>A0A8T0HMB7</accession>
<feature type="signal peptide" evidence="1">
    <location>
        <begin position="1"/>
        <end position="16"/>
    </location>
</feature>
<dbReference type="AlphaFoldDB" id="A0A8T0HMB7"/>
<dbReference type="Proteomes" id="UP000822688">
    <property type="component" value="Chromosome V"/>
</dbReference>
<sequence length="65" mass="7081">MGLGFVTCFFTCVALGRLHLGELLYDLRVYLSSMNVESCGCGYFGLSTCCLKCCVGIWEAGNNIQ</sequence>
<evidence type="ECO:0000313" key="2">
    <source>
        <dbReference type="EMBL" id="KAG0571966.1"/>
    </source>
</evidence>
<reference evidence="2" key="1">
    <citation type="submission" date="2020-06" db="EMBL/GenBank/DDBJ databases">
        <title>WGS assembly of Ceratodon purpureus strain R40.</title>
        <authorList>
            <person name="Carey S.B."/>
            <person name="Jenkins J."/>
            <person name="Shu S."/>
            <person name="Lovell J.T."/>
            <person name="Sreedasyam A."/>
            <person name="Maumus F."/>
            <person name="Tiley G.P."/>
            <person name="Fernandez-Pozo N."/>
            <person name="Barry K."/>
            <person name="Chen C."/>
            <person name="Wang M."/>
            <person name="Lipzen A."/>
            <person name="Daum C."/>
            <person name="Saski C.A."/>
            <person name="Payton A.C."/>
            <person name="Mcbreen J.C."/>
            <person name="Conrad R.E."/>
            <person name="Kollar L.M."/>
            <person name="Olsson S."/>
            <person name="Huttunen S."/>
            <person name="Landis J.B."/>
            <person name="Wickett N.J."/>
            <person name="Johnson M.G."/>
            <person name="Rensing S.A."/>
            <person name="Grimwood J."/>
            <person name="Schmutz J."/>
            <person name="Mcdaniel S.F."/>
        </authorList>
    </citation>
    <scope>NUCLEOTIDE SEQUENCE</scope>
    <source>
        <strain evidence="2">R40</strain>
    </source>
</reference>
<protein>
    <submittedName>
        <fullName evidence="2">Uncharacterized protein</fullName>
    </submittedName>
</protein>
<evidence type="ECO:0000256" key="1">
    <source>
        <dbReference type="SAM" id="SignalP"/>
    </source>
</evidence>
<feature type="chain" id="PRO_5035728607" evidence="1">
    <location>
        <begin position="17"/>
        <end position="65"/>
    </location>
</feature>
<dbReference type="EMBL" id="CM026426">
    <property type="protein sequence ID" value="KAG0571966.1"/>
    <property type="molecule type" value="Genomic_DNA"/>
</dbReference>
<proteinExistence type="predicted"/>
<keyword evidence="1" id="KW-0732">Signal</keyword>